<evidence type="ECO:0000313" key="1">
    <source>
        <dbReference type="EMBL" id="PKB95073.1"/>
    </source>
</evidence>
<sequence length="118" mass="14170">MTFFTRMNDTFHERMDRIRKFAFGTNTKKVADRHILTSRCLNTLITDFEYVKDDLGDTSDDTKIIERHPKKRHARYTHYHNYGDLIPLTKKLCIFDFRETKEDDFLPANIDLIFKFST</sequence>
<dbReference type="VEuPathDB" id="FungiDB:RhiirFUN_000233"/>
<comment type="caution">
    <text evidence="1">The sequence shown here is derived from an EMBL/GenBank/DDBJ whole genome shotgun (WGS) entry which is preliminary data.</text>
</comment>
<proteinExistence type="predicted"/>
<dbReference type="AlphaFoldDB" id="A0A2N0NKI8"/>
<reference evidence="1 2" key="2">
    <citation type="submission" date="2017-09" db="EMBL/GenBank/DDBJ databases">
        <title>Extensive intraspecific genome diversity in a model arbuscular mycorrhizal fungus.</title>
        <authorList>
            <person name="Chen E.C."/>
            <person name="Morin E."/>
            <person name="Beaudet D."/>
            <person name="Noel J."/>
            <person name="Ndikumana S."/>
            <person name="Charron P."/>
            <person name="St-Onge C."/>
            <person name="Giorgi J."/>
            <person name="Grigoriev I.V."/>
            <person name="Roux C."/>
            <person name="Martin F.M."/>
            <person name="Corradi N."/>
        </authorList>
    </citation>
    <scope>NUCLEOTIDE SEQUENCE [LARGE SCALE GENOMIC DNA]</scope>
    <source>
        <strain evidence="1 2">A5</strain>
    </source>
</reference>
<dbReference type="EMBL" id="LLXJ01005175">
    <property type="protein sequence ID" value="PKB95073.1"/>
    <property type="molecule type" value="Genomic_DNA"/>
</dbReference>
<gene>
    <name evidence="1" type="ORF">RhiirA5_437428</name>
</gene>
<protein>
    <submittedName>
        <fullName evidence="1">Uncharacterized protein</fullName>
    </submittedName>
</protein>
<evidence type="ECO:0000313" key="2">
    <source>
        <dbReference type="Proteomes" id="UP000232722"/>
    </source>
</evidence>
<organism evidence="1 2">
    <name type="scientific">Rhizophagus irregularis</name>
    <dbReference type="NCBI Taxonomy" id="588596"/>
    <lineage>
        <taxon>Eukaryota</taxon>
        <taxon>Fungi</taxon>
        <taxon>Fungi incertae sedis</taxon>
        <taxon>Mucoromycota</taxon>
        <taxon>Glomeromycotina</taxon>
        <taxon>Glomeromycetes</taxon>
        <taxon>Glomerales</taxon>
        <taxon>Glomeraceae</taxon>
        <taxon>Rhizophagus</taxon>
    </lineage>
</organism>
<name>A0A2N0NKI8_9GLOM</name>
<accession>A0A2N0NKI8</accession>
<reference evidence="1 2" key="1">
    <citation type="submission" date="2016-04" db="EMBL/GenBank/DDBJ databases">
        <title>Genome analyses suggest a sexual origin of heterokaryosis in a supposedly ancient asexual fungus.</title>
        <authorList>
            <person name="Ropars J."/>
            <person name="Sedzielewska K."/>
            <person name="Noel J."/>
            <person name="Charron P."/>
            <person name="Farinelli L."/>
            <person name="Marton T."/>
            <person name="Kruger M."/>
            <person name="Pelin A."/>
            <person name="Brachmann A."/>
            <person name="Corradi N."/>
        </authorList>
    </citation>
    <scope>NUCLEOTIDE SEQUENCE [LARGE SCALE GENOMIC DNA]</scope>
    <source>
        <strain evidence="1 2">A5</strain>
    </source>
</reference>
<dbReference type="Proteomes" id="UP000232722">
    <property type="component" value="Unassembled WGS sequence"/>
</dbReference>